<organism evidence="2">
    <name type="scientific">Leviviridae sp</name>
    <dbReference type="NCBI Taxonomy" id="2027243"/>
    <lineage>
        <taxon>Viruses</taxon>
        <taxon>Riboviria</taxon>
        <taxon>Orthornavirae</taxon>
        <taxon>Lenarviricota</taxon>
        <taxon>Leviviricetes</taxon>
        <taxon>Norzivirales</taxon>
        <taxon>Fiersviridae</taxon>
    </lineage>
</organism>
<proteinExistence type="predicted"/>
<dbReference type="EMBL" id="MN033046">
    <property type="protein sequence ID" value="QDH86937.1"/>
    <property type="molecule type" value="Genomic_RNA"/>
</dbReference>
<protein>
    <submittedName>
        <fullName evidence="2">Uncharacterized protein</fullName>
    </submittedName>
</protein>
<sequence length="30" mass="3236">MSASAFKSPTGANAPRRAAYVPTRSAIRYH</sequence>
<feature type="compositionally biased region" description="Polar residues" evidence="1">
    <location>
        <begin position="1"/>
        <end position="11"/>
    </location>
</feature>
<accession>A0A514CZZ5</accession>
<evidence type="ECO:0000313" key="2">
    <source>
        <dbReference type="EMBL" id="QDH86937.1"/>
    </source>
</evidence>
<name>A0A514CZZ5_9VIRU</name>
<reference evidence="2" key="1">
    <citation type="submission" date="2019-05" db="EMBL/GenBank/DDBJ databases">
        <title>Metatranscriptomic reconstruction reveals RNA viruses with the potential to shape carbon cycling in soil.</title>
        <authorList>
            <person name="Starr E.P."/>
            <person name="Nuccio E."/>
            <person name="Pett-Ridge J."/>
            <person name="Banfield J.F."/>
            <person name="Firestone M.K."/>
        </authorList>
    </citation>
    <scope>NUCLEOTIDE SEQUENCE</scope>
    <source>
        <strain evidence="2">H2_Rhizo_32_scaffold_440_e_3526</strain>
    </source>
</reference>
<evidence type="ECO:0000256" key="1">
    <source>
        <dbReference type="SAM" id="MobiDB-lite"/>
    </source>
</evidence>
<feature type="region of interest" description="Disordered" evidence="1">
    <location>
        <begin position="1"/>
        <end position="30"/>
    </location>
</feature>
<gene>
    <name evidence="2" type="ORF">H2Rhizo32440e3526_000003</name>
</gene>